<evidence type="ECO:0000313" key="2">
    <source>
        <dbReference type="EMBL" id="CAH7684186.1"/>
    </source>
</evidence>
<comment type="caution">
    <text evidence="2">The sequence shown here is derived from an EMBL/GenBank/DDBJ whole genome shotgun (WGS) entry which is preliminary data.</text>
</comment>
<feature type="compositionally biased region" description="Polar residues" evidence="1">
    <location>
        <begin position="89"/>
        <end position="105"/>
    </location>
</feature>
<feature type="region of interest" description="Disordered" evidence="1">
    <location>
        <begin position="48"/>
        <end position="105"/>
    </location>
</feature>
<feature type="compositionally biased region" description="Basic and acidic residues" evidence="1">
    <location>
        <begin position="300"/>
        <end position="311"/>
    </location>
</feature>
<feature type="compositionally biased region" description="Basic and acidic residues" evidence="1">
    <location>
        <begin position="453"/>
        <end position="464"/>
    </location>
</feature>
<feature type="compositionally biased region" description="Polar residues" evidence="1">
    <location>
        <begin position="48"/>
        <end position="67"/>
    </location>
</feature>
<feature type="region of interest" description="Disordered" evidence="1">
    <location>
        <begin position="149"/>
        <end position="221"/>
    </location>
</feature>
<dbReference type="EMBL" id="CALTRL010005243">
    <property type="protein sequence ID" value="CAH7684186.1"/>
    <property type="molecule type" value="Genomic_DNA"/>
</dbReference>
<accession>A0AAV0BCU2</accession>
<feature type="region of interest" description="Disordered" evidence="1">
    <location>
        <begin position="395"/>
        <end position="464"/>
    </location>
</feature>
<organism evidence="2 3">
    <name type="scientific">Phakopsora pachyrhizi</name>
    <name type="common">Asian soybean rust disease fungus</name>
    <dbReference type="NCBI Taxonomy" id="170000"/>
    <lineage>
        <taxon>Eukaryota</taxon>
        <taxon>Fungi</taxon>
        <taxon>Dikarya</taxon>
        <taxon>Basidiomycota</taxon>
        <taxon>Pucciniomycotina</taxon>
        <taxon>Pucciniomycetes</taxon>
        <taxon>Pucciniales</taxon>
        <taxon>Phakopsoraceae</taxon>
        <taxon>Phakopsora</taxon>
    </lineage>
</organism>
<feature type="region of interest" description="Disordered" evidence="1">
    <location>
        <begin position="267"/>
        <end position="382"/>
    </location>
</feature>
<feature type="compositionally biased region" description="Basic and acidic residues" evidence="1">
    <location>
        <begin position="366"/>
        <end position="382"/>
    </location>
</feature>
<feature type="compositionally biased region" description="Polar residues" evidence="1">
    <location>
        <begin position="320"/>
        <end position="332"/>
    </location>
</feature>
<feature type="compositionally biased region" description="Polar residues" evidence="1">
    <location>
        <begin position="284"/>
        <end position="299"/>
    </location>
</feature>
<evidence type="ECO:0000313" key="3">
    <source>
        <dbReference type="Proteomes" id="UP001153365"/>
    </source>
</evidence>
<protein>
    <submittedName>
        <fullName evidence="2">Expressed protein</fullName>
    </submittedName>
</protein>
<feature type="compositionally biased region" description="Basic residues" evidence="1">
    <location>
        <begin position="405"/>
        <end position="416"/>
    </location>
</feature>
<feature type="compositionally biased region" description="Basic and acidic residues" evidence="1">
    <location>
        <begin position="155"/>
        <end position="170"/>
    </location>
</feature>
<dbReference type="Proteomes" id="UP001153365">
    <property type="component" value="Unassembled WGS sequence"/>
</dbReference>
<gene>
    <name evidence="2" type="ORF">PPACK8108_LOCUS18234</name>
</gene>
<name>A0AAV0BCU2_PHAPC</name>
<sequence>MTNILISITNSSNHHQLPSNDYYYQHQQSHRITQKKFEDLLRDLKSSTEPTAPVTSILTSSNQIKHPSSSSSSSSSVTVTDPSNHHQSHSVSPDPSNSRTITKSNGLSDRLDWASLVEAAGELDAEDEGLPDLTDWALEDLVRQEAIVNRASKNQSEHDGSQIRGNDSRTDQQGNLMPSDSGKISEPSQNPELVPSLSPSSSSSSSDLTESSSSTSVSSLTSPSVLNKSIIIAVSTLSPPLQEIGLKRKQNRFQLSNRQRQSINLLISGSTPNSRITDKRIDSSNKAPSTAQLDSQLEGKNQKVEDVKEEGGGDLLVPSPKSQVKSNDNTNKILKEEGVGGVVTDSNATGIVKSRHKSQQRQSQKLRKDAELGKSRTKGDRLSVILKDGRIEEKKVERCDGPSNSRKRRDRNNRQRNRTEKEQDLRRVEKKSEQIPGPCKSISNSGGAALVPDKVRDRHPHDSRNQKLNCKEIETLRGDTKPVKLEVKKQVREGFRERKDNIDVSSNSKTEREIPVPVVKGLDQNCQKMSVCSRKGTPNGLNLFEKLTNGMLSR</sequence>
<proteinExistence type="predicted"/>
<reference evidence="2" key="1">
    <citation type="submission" date="2022-06" db="EMBL/GenBank/DDBJ databases">
        <authorList>
            <consortium name="SYNGENTA / RWTH Aachen University"/>
        </authorList>
    </citation>
    <scope>NUCLEOTIDE SEQUENCE</scope>
</reference>
<feature type="compositionally biased region" description="Basic and acidic residues" evidence="1">
    <location>
        <begin position="417"/>
        <end position="433"/>
    </location>
</feature>
<feature type="compositionally biased region" description="Low complexity" evidence="1">
    <location>
        <begin position="193"/>
        <end position="221"/>
    </location>
</feature>
<dbReference type="AlphaFoldDB" id="A0AAV0BCU2"/>
<keyword evidence="3" id="KW-1185">Reference proteome</keyword>
<evidence type="ECO:0000256" key="1">
    <source>
        <dbReference type="SAM" id="MobiDB-lite"/>
    </source>
</evidence>